<dbReference type="AlphaFoldDB" id="A0A6A4HBW3"/>
<feature type="chain" id="PRO_5025658750" evidence="1">
    <location>
        <begin position="20"/>
        <end position="54"/>
    </location>
</feature>
<dbReference type="Proteomes" id="UP000799118">
    <property type="component" value="Unassembled WGS sequence"/>
</dbReference>
<evidence type="ECO:0000313" key="3">
    <source>
        <dbReference type="Proteomes" id="UP000799118"/>
    </source>
</evidence>
<evidence type="ECO:0000313" key="2">
    <source>
        <dbReference type="EMBL" id="KAE9394595.1"/>
    </source>
</evidence>
<dbReference type="EMBL" id="ML769547">
    <property type="protein sequence ID" value="KAE9394595.1"/>
    <property type="molecule type" value="Genomic_DNA"/>
</dbReference>
<proteinExistence type="predicted"/>
<name>A0A6A4HBW3_9AGAR</name>
<evidence type="ECO:0000256" key="1">
    <source>
        <dbReference type="SAM" id="SignalP"/>
    </source>
</evidence>
<gene>
    <name evidence="2" type="ORF">BT96DRAFT_923452</name>
</gene>
<keyword evidence="1" id="KW-0732">Signal</keyword>
<reference evidence="2" key="1">
    <citation type="journal article" date="2019" name="Environ. Microbiol.">
        <title>Fungal ecological strategies reflected in gene transcription - a case study of two litter decomposers.</title>
        <authorList>
            <person name="Barbi F."/>
            <person name="Kohler A."/>
            <person name="Barry K."/>
            <person name="Baskaran P."/>
            <person name="Daum C."/>
            <person name="Fauchery L."/>
            <person name="Ihrmark K."/>
            <person name="Kuo A."/>
            <person name="LaButti K."/>
            <person name="Lipzen A."/>
            <person name="Morin E."/>
            <person name="Grigoriev I.V."/>
            <person name="Henrissat B."/>
            <person name="Lindahl B."/>
            <person name="Martin F."/>
        </authorList>
    </citation>
    <scope>NUCLEOTIDE SEQUENCE</scope>
    <source>
        <strain evidence="2">JB14</strain>
    </source>
</reference>
<keyword evidence="3" id="KW-1185">Reference proteome</keyword>
<organism evidence="2 3">
    <name type="scientific">Gymnopus androsaceus JB14</name>
    <dbReference type="NCBI Taxonomy" id="1447944"/>
    <lineage>
        <taxon>Eukaryota</taxon>
        <taxon>Fungi</taxon>
        <taxon>Dikarya</taxon>
        <taxon>Basidiomycota</taxon>
        <taxon>Agaricomycotina</taxon>
        <taxon>Agaricomycetes</taxon>
        <taxon>Agaricomycetidae</taxon>
        <taxon>Agaricales</taxon>
        <taxon>Marasmiineae</taxon>
        <taxon>Omphalotaceae</taxon>
        <taxon>Gymnopus</taxon>
    </lineage>
</organism>
<protein>
    <submittedName>
        <fullName evidence="2">Uncharacterized protein</fullName>
    </submittedName>
</protein>
<accession>A0A6A4HBW3</accession>
<sequence length="54" mass="5746">MGLVYLLFLFALFPNDVSISCYCFCFVVGVGGPWTTPLVQSSSPTHHSAPPLAG</sequence>
<feature type="signal peptide" evidence="1">
    <location>
        <begin position="1"/>
        <end position="19"/>
    </location>
</feature>